<feature type="domain" description="ABC3 transporter permease C-terminal" evidence="12">
    <location>
        <begin position="170"/>
        <end position="285"/>
    </location>
</feature>
<evidence type="ECO:0000256" key="1">
    <source>
        <dbReference type="ARBA" id="ARBA00004651"/>
    </source>
</evidence>
<dbReference type="PANTHER" id="PTHR47755">
    <property type="entry name" value="CELL DIVISION PROTEIN FTSX"/>
    <property type="match status" value="1"/>
</dbReference>
<evidence type="ECO:0000256" key="4">
    <source>
        <dbReference type="ARBA" id="ARBA00022475"/>
    </source>
</evidence>
<dbReference type="Pfam" id="PF02687">
    <property type="entry name" value="FtsX"/>
    <property type="match status" value="1"/>
</dbReference>
<evidence type="ECO:0000256" key="6">
    <source>
        <dbReference type="ARBA" id="ARBA00022692"/>
    </source>
</evidence>
<evidence type="ECO:0000256" key="9">
    <source>
        <dbReference type="ARBA" id="ARBA00023306"/>
    </source>
</evidence>
<feature type="domain" description="FtsX extracellular" evidence="13">
    <location>
        <begin position="52"/>
        <end position="142"/>
    </location>
</feature>
<dbReference type="GO" id="GO:0051301">
    <property type="term" value="P:cell division"/>
    <property type="evidence" value="ECO:0007669"/>
    <property type="project" value="UniProtKB-KW"/>
</dbReference>
<keyword evidence="15" id="KW-1185">Reference proteome</keyword>
<keyword evidence="4 10" id="KW-1003">Cell membrane</keyword>
<dbReference type="Pfam" id="PF18075">
    <property type="entry name" value="FtsX_ECD"/>
    <property type="match status" value="1"/>
</dbReference>
<dbReference type="Proteomes" id="UP000192276">
    <property type="component" value="Unassembled WGS sequence"/>
</dbReference>
<dbReference type="OrthoDB" id="9813411at2"/>
<comment type="caution">
    <text evidence="14">The sequence shown here is derived from an EMBL/GenBank/DDBJ whole genome shotgun (WGS) entry which is preliminary data.</text>
</comment>
<evidence type="ECO:0000259" key="12">
    <source>
        <dbReference type="Pfam" id="PF02687"/>
    </source>
</evidence>
<evidence type="ECO:0000259" key="13">
    <source>
        <dbReference type="Pfam" id="PF18075"/>
    </source>
</evidence>
<proteinExistence type="inferred from homology"/>
<dbReference type="InterPro" id="IPR003838">
    <property type="entry name" value="ABC3_permease_C"/>
</dbReference>
<gene>
    <name evidence="14" type="ORF">A4R26_07880</name>
</gene>
<keyword evidence="6 11" id="KW-0812">Transmembrane</keyword>
<evidence type="ECO:0000256" key="11">
    <source>
        <dbReference type="SAM" id="Phobius"/>
    </source>
</evidence>
<sequence>MAQFGKASAKRSKPSYFMAILGVTIVLFFVGVFGWLLLNASRYTEELKEDIKIQVYLRRSATQADVDSLMQYIKSRPYTQTVEYIDKETAKKQWMEKGETDFQELLEENPLPASIDFNLKSAYVQKDTIAAIKTDLENRQMVIESVKYPAFVVEKMGSSVQAGLIVFAALAALFCVLSIILIDNTIRLAMYSNRFLIKTMQMVGATRGFIAKPLNMRAVLNGAIAALVAIGLIYGLMLLSEYFLPYLRDLRDNSKVLILFGFLIALGISITLFSTYRSVVKYLKMKLDELY</sequence>
<organism evidence="14 15">
    <name type="scientific">Niastella populi</name>
    <dbReference type="NCBI Taxonomy" id="550983"/>
    <lineage>
        <taxon>Bacteria</taxon>
        <taxon>Pseudomonadati</taxon>
        <taxon>Bacteroidota</taxon>
        <taxon>Chitinophagia</taxon>
        <taxon>Chitinophagales</taxon>
        <taxon>Chitinophagaceae</taxon>
        <taxon>Niastella</taxon>
    </lineage>
</organism>
<comment type="subcellular location">
    <subcellularLocation>
        <location evidence="1">Cell membrane</location>
        <topology evidence="1">Multi-pass membrane protein</topology>
    </subcellularLocation>
</comment>
<feature type="transmembrane region" description="Helical" evidence="11">
    <location>
        <begin position="162"/>
        <end position="182"/>
    </location>
</feature>
<protein>
    <recommendedName>
        <fullName evidence="3 10">Cell division protein FtsX</fullName>
    </recommendedName>
</protein>
<dbReference type="Gene3D" id="3.30.70.3040">
    <property type="match status" value="1"/>
</dbReference>
<evidence type="ECO:0000256" key="3">
    <source>
        <dbReference type="ARBA" id="ARBA00021907"/>
    </source>
</evidence>
<accession>A0A1V9EKJ1</accession>
<evidence type="ECO:0000256" key="2">
    <source>
        <dbReference type="ARBA" id="ARBA00007379"/>
    </source>
</evidence>
<keyword evidence="7 11" id="KW-1133">Transmembrane helix</keyword>
<dbReference type="InterPro" id="IPR040690">
    <property type="entry name" value="FtsX_ECD"/>
</dbReference>
<evidence type="ECO:0000313" key="14">
    <source>
        <dbReference type="EMBL" id="OQP46636.1"/>
    </source>
</evidence>
<dbReference type="InterPro" id="IPR004513">
    <property type="entry name" value="FtsX"/>
</dbReference>
<evidence type="ECO:0000313" key="15">
    <source>
        <dbReference type="Proteomes" id="UP000192276"/>
    </source>
</evidence>
<dbReference type="RefSeq" id="WP_081170695.1">
    <property type="nucleotide sequence ID" value="NZ_LWBP01000243.1"/>
</dbReference>
<dbReference type="GO" id="GO:0005886">
    <property type="term" value="C:plasma membrane"/>
    <property type="evidence" value="ECO:0007669"/>
    <property type="project" value="UniProtKB-SubCell"/>
</dbReference>
<evidence type="ECO:0000256" key="7">
    <source>
        <dbReference type="ARBA" id="ARBA00022989"/>
    </source>
</evidence>
<dbReference type="EMBL" id="LWBP01000243">
    <property type="protein sequence ID" value="OQP46636.1"/>
    <property type="molecule type" value="Genomic_DNA"/>
</dbReference>
<keyword evidence="5 10" id="KW-0132">Cell division</keyword>
<dbReference type="PIRSF" id="PIRSF003097">
    <property type="entry name" value="FtsX"/>
    <property type="match status" value="1"/>
</dbReference>
<comment type="similarity">
    <text evidence="2 10">Belongs to the ABC-4 integral membrane protein family. FtsX subfamily.</text>
</comment>
<keyword evidence="9 10" id="KW-0131">Cell cycle</keyword>
<dbReference type="AlphaFoldDB" id="A0A1V9EKJ1"/>
<feature type="transmembrane region" description="Helical" evidence="11">
    <location>
        <begin position="16"/>
        <end position="38"/>
    </location>
</feature>
<feature type="transmembrane region" description="Helical" evidence="11">
    <location>
        <begin position="257"/>
        <end position="276"/>
    </location>
</feature>
<dbReference type="PANTHER" id="PTHR47755:SF1">
    <property type="entry name" value="CELL DIVISION PROTEIN FTSX"/>
    <property type="match status" value="1"/>
</dbReference>
<name>A0A1V9EKJ1_9BACT</name>
<keyword evidence="8 10" id="KW-0472">Membrane</keyword>
<feature type="transmembrane region" description="Helical" evidence="11">
    <location>
        <begin position="218"/>
        <end position="237"/>
    </location>
</feature>
<dbReference type="STRING" id="550983.A4R26_07880"/>
<evidence type="ECO:0000256" key="8">
    <source>
        <dbReference type="ARBA" id="ARBA00023136"/>
    </source>
</evidence>
<evidence type="ECO:0000256" key="5">
    <source>
        <dbReference type="ARBA" id="ARBA00022618"/>
    </source>
</evidence>
<reference evidence="15" key="1">
    <citation type="submission" date="2016-04" db="EMBL/GenBank/DDBJ databases">
        <authorList>
            <person name="Chen L."/>
            <person name="Zhuang W."/>
            <person name="Wang G."/>
        </authorList>
    </citation>
    <scope>NUCLEOTIDE SEQUENCE [LARGE SCALE GENOMIC DNA]</scope>
    <source>
        <strain evidence="15">208</strain>
    </source>
</reference>
<evidence type="ECO:0000256" key="10">
    <source>
        <dbReference type="PIRNR" id="PIRNR003097"/>
    </source>
</evidence>